<dbReference type="Pfam" id="PF00264">
    <property type="entry name" value="Tyrosinase"/>
    <property type="match status" value="1"/>
</dbReference>
<dbReference type="InterPro" id="IPR008922">
    <property type="entry name" value="Di-copper_centre_dom_sf"/>
</dbReference>
<proteinExistence type="predicted"/>
<dbReference type="EMBL" id="HF935252">
    <property type="protein sequence ID" value="CCX05366.1"/>
    <property type="molecule type" value="Genomic_DNA"/>
</dbReference>
<dbReference type="PANTHER" id="PTHR11474:SF126">
    <property type="entry name" value="TYROSINASE-LIKE PROTEIN TYR-1-RELATED"/>
    <property type="match status" value="1"/>
</dbReference>
<dbReference type="STRING" id="1076935.U4KW98"/>
<dbReference type="eggNOG" id="ENOG502S31Y">
    <property type="taxonomic scope" value="Eukaryota"/>
</dbReference>
<gene>
    <name evidence="5" type="ORF">PCON_04953</name>
</gene>
<dbReference type="GO" id="GO:0046872">
    <property type="term" value="F:metal ion binding"/>
    <property type="evidence" value="ECO:0007669"/>
    <property type="project" value="UniProtKB-KW"/>
</dbReference>
<dbReference type="PANTHER" id="PTHR11474">
    <property type="entry name" value="TYROSINASE FAMILY MEMBER"/>
    <property type="match status" value="1"/>
</dbReference>
<dbReference type="PRINTS" id="PR00092">
    <property type="entry name" value="TYROSINASE"/>
</dbReference>
<dbReference type="InterPro" id="IPR002227">
    <property type="entry name" value="Tyrosinase_Cu-bd"/>
</dbReference>
<keyword evidence="2" id="KW-0186">Copper</keyword>
<evidence type="ECO:0000256" key="1">
    <source>
        <dbReference type="ARBA" id="ARBA00022723"/>
    </source>
</evidence>
<dbReference type="Gene3D" id="1.10.1280.10">
    <property type="entry name" value="Di-copper center containing domain from catechol oxidase"/>
    <property type="match status" value="1"/>
</dbReference>
<reference evidence="5 6" key="1">
    <citation type="journal article" date="2013" name="PLoS Genet.">
        <title>The genome and development-dependent transcriptomes of Pyronema confluens: a window into fungal evolution.</title>
        <authorList>
            <person name="Traeger S."/>
            <person name="Altegoer F."/>
            <person name="Freitag M."/>
            <person name="Gabaldon T."/>
            <person name="Kempken F."/>
            <person name="Kumar A."/>
            <person name="Marcet-Houben M."/>
            <person name="Poggeler S."/>
            <person name="Stajich J.E."/>
            <person name="Nowrousian M."/>
        </authorList>
    </citation>
    <scope>NUCLEOTIDE SEQUENCE [LARGE SCALE GENOMIC DNA]</scope>
    <source>
        <strain evidence="6">CBS 100304</strain>
        <tissue evidence="5">Vegetative mycelium</tissue>
    </source>
</reference>
<keyword evidence="3" id="KW-0732">Signal</keyword>
<dbReference type="PROSITE" id="PS00498">
    <property type="entry name" value="TYROSINASE_2"/>
    <property type="match status" value="1"/>
</dbReference>
<evidence type="ECO:0000256" key="2">
    <source>
        <dbReference type="ARBA" id="ARBA00023008"/>
    </source>
</evidence>
<dbReference type="InterPro" id="IPR050316">
    <property type="entry name" value="Tyrosinase/Hemocyanin"/>
</dbReference>
<feature type="signal peptide" evidence="3">
    <location>
        <begin position="1"/>
        <end position="20"/>
    </location>
</feature>
<evidence type="ECO:0000313" key="6">
    <source>
        <dbReference type="Proteomes" id="UP000018144"/>
    </source>
</evidence>
<dbReference type="OMA" id="DGCITDG"/>
<feature type="domain" description="Tyrosinase copper-binding" evidence="4">
    <location>
        <begin position="225"/>
        <end position="236"/>
    </location>
</feature>
<protein>
    <submittedName>
        <fullName evidence="5">Similar to Tyrosinase acc. no. P07524</fullName>
    </submittedName>
</protein>
<evidence type="ECO:0000259" key="4">
    <source>
        <dbReference type="PROSITE" id="PS00498"/>
    </source>
</evidence>
<evidence type="ECO:0000256" key="3">
    <source>
        <dbReference type="SAM" id="SignalP"/>
    </source>
</evidence>
<dbReference type="GO" id="GO:0016491">
    <property type="term" value="F:oxidoreductase activity"/>
    <property type="evidence" value="ECO:0007669"/>
    <property type="project" value="InterPro"/>
</dbReference>
<accession>U4KW98</accession>
<dbReference type="AlphaFoldDB" id="U4KW98"/>
<sequence length="302" mass="33955">MQFLLLSIISLLGFLSFATAAPLQRQSNTCTSRRAWHTFSPAEKRAYLTAEQCLMKLPGTVPTAQTRFDDLLACHQVQADSVHGTGWFLPFHRLLISAHERLLRQECGYTGTQPYWDEERDAGKFSSSEVFDEEIGFGGGSGGCIKDGPFKDYLHNGPGYDNTEHCIARQISDEISQQSSTEDVNKCLRLDTFEQAWPCIELRPHYGGHGGVGGDMSDGISSPGDPLFYLHHTFLDRVWWRWQMENKNQRSYDISGYTSKTMPESGWVTATLQDELNMFGIVPNATVAEVMDLDGPYCVEYI</sequence>
<feature type="chain" id="PRO_5004651687" evidence="3">
    <location>
        <begin position="21"/>
        <end position="302"/>
    </location>
</feature>
<organism evidence="5 6">
    <name type="scientific">Pyronema omphalodes (strain CBS 100304)</name>
    <name type="common">Pyronema confluens</name>
    <dbReference type="NCBI Taxonomy" id="1076935"/>
    <lineage>
        <taxon>Eukaryota</taxon>
        <taxon>Fungi</taxon>
        <taxon>Dikarya</taxon>
        <taxon>Ascomycota</taxon>
        <taxon>Pezizomycotina</taxon>
        <taxon>Pezizomycetes</taxon>
        <taxon>Pezizales</taxon>
        <taxon>Pyronemataceae</taxon>
        <taxon>Pyronema</taxon>
    </lineage>
</organism>
<keyword evidence="1" id="KW-0479">Metal-binding</keyword>
<dbReference type="Proteomes" id="UP000018144">
    <property type="component" value="Unassembled WGS sequence"/>
</dbReference>
<dbReference type="SUPFAM" id="SSF48056">
    <property type="entry name" value="Di-copper centre-containing domain"/>
    <property type="match status" value="1"/>
</dbReference>
<name>U4KW98_PYROM</name>
<keyword evidence="6" id="KW-1185">Reference proteome</keyword>
<evidence type="ECO:0000313" key="5">
    <source>
        <dbReference type="EMBL" id="CCX05366.1"/>
    </source>
</evidence>
<dbReference type="OrthoDB" id="6132182at2759"/>